<keyword evidence="3" id="KW-1185">Reference proteome</keyword>
<organism evidence="2 3">
    <name type="scientific">Phaseolus coccineus</name>
    <name type="common">Scarlet runner bean</name>
    <name type="synonym">Phaseolus multiflorus</name>
    <dbReference type="NCBI Taxonomy" id="3886"/>
    <lineage>
        <taxon>Eukaryota</taxon>
        <taxon>Viridiplantae</taxon>
        <taxon>Streptophyta</taxon>
        <taxon>Embryophyta</taxon>
        <taxon>Tracheophyta</taxon>
        <taxon>Spermatophyta</taxon>
        <taxon>Magnoliopsida</taxon>
        <taxon>eudicotyledons</taxon>
        <taxon>Gunneridae</taxon>
        <taxon>Pentapetalae</taxon>
        <taxon>rosids</taxon>
        <taxon>fabids</taxon>
        <taxon>Fabales</taxon>
        <taxon>Fabaceae</taxon>
        <taxon>Papilionoideae</taxon>
        <taxon>50 kb inversion clade</taxon>
        <taxon>NPAAA clade</taxon>
        <taxon>indigoferoid/millettioid clade</taxon>
        <taxon>Phaseoleae</taxon>
        <taxon>Phaseolus</taxon>
    </lineage>
</organism>
<evidence type="ECO:0000313" key="3">
    <source>
        <dbReference type="Proteomes" id="UP001374584"/>
    </source>
</evidence>
<evidence type="ECO:0000313" key="2">
    <source>
        <dbReference type="EMBL" id="KAK7368211.1"/>
    </source>
</evidence>
<evidence type="ECO:0000256" key="1">
    <source>
        <dbReference type="SAM" id="MobiDB-lite"/>
    </source>
</evidence>
<sequence length="105" mass="11466">MTLAPGRSPHASRALAMPACLSRPDDARMSRALAMKNPKEGKPTRQKSNPIGPKAESIEAPSMRLQGVNGIHGRHSLSPTVLRVRHRITNHVLQQNLENTASLFT</sequence>
<accession>A0AAN9RD99</accession>
<protein>
    <submittedName>
        <fullName evidence="2">Uncharacterized protein</fullName>
    </submittedName>
</protein>
<proteinExistence type="predicted"/>
<dbReference type="EMBL" id="JAYMYR010000004">
    <property type="protein sequence ID" value="KAK7368211.1"/>
    <property type="molecule type" value="Genomic_DNA"/>
</dbReference>
<comment type="caution">
    <text evidence="2">The sequence shown here is derived from an EMBL/GenBank/DDBJ whole genome shotgun (WGS) entry which is preliminary data.</text>
</comment>
<dbReference type="AlphaFoldDB" id="A0AAN9RD99"/>
<gene>
    <name evidence="2" type="ORF">VNO80_10235</name>
</gene>
<name>A0AAN9RD99_PHACN</name>
<dbReference type="Proteomes" id="UP001374584">
    <property type="component" value="Unassembled WGS sequence"/>
</dbReference>
<reference evidence="2 3" key="1">
    <citation type="submission" date="2024-01" db="EMBL/GenBank/DDBJ databases">
        <title>The genomes of 5 underutilized Papilionoideae crops provide insights into root nodulation and disease resistanc.</title>
        <authorList>
            <person name="Jiang F."/>
        </authorList>
    </citation>
    <scope>NUCLEOTIDE SEQUENCE [LARGE SCALE GENOMIC DNA]</scope>
    <source>
        <strain evidence="2">JINMINGXINNONG_FW02</strain>
        <tissue evidence="2">Leaves</tissue>
    </source>
</reference>
<feature type="region of interest" description="Disordered" evidence="1">
    <location>
        <begin position="1"/>
        <end position="59"/>
    </location>
</feature>